<dbReference type="InterPro" id="IPR043519">
    <property type="entry name" value="NT_sf"/>
</dbReference>
<dbReference type="Gene3D" id="3.30.460.10">
    <property type="entry name" value="Beta Polymerase, domain 2"/>
    <property type="match status" value="1"/>
</dbReference>
<dbReference type="Pfam" id="PF04607">
    <property type="entry name" value="RelA_SpoT"/>
    <property type="match status" value="1"/>
</dbReference>
<gene>
    <name evidence="2" type="ORF">A6768_07970</name>
</gene>
<name>A0A291MXV9_SPHYA</name>
<sequence>MNFEKYEREAKSHYAAFGETVAAILRAAIREAGGFRLQQVRSRAKDPASLRKKLEKRGAERGVDLVAADGLEEEIKDLAGCRIVFYTNGDVTNLINSGLISENFEIIEVKLHHPRRETEEAAELYISNHYLVQLGADRLKLPEYAAFAGLRCEIQVQTILNHAWAEMAHDTIYKEPELDSFGSRALDAIKTRMAKIARRYLVPAGYEFGKVAADFERLIKGEALFKGEALQAIADAPDNNERMLALDTFADSVLPLYDDVRPEFHEILETLHDAVLKSRETEPKPISTPYGDLPAKMPADVTRRVAKTIGDYRYVDPDAALETLLDLYPGAGSEDERKPIREAAKRLAGHELDVWNRYGPVIQTMVVDTLARRTAEQRRDALPLVSTLLEAVLGTEVTGTSSTSGTMTFHRGNVLPSAGLTAMRRKATTLLKELYGLATDDEGRGTVLGALDTATRPPTGSGYVPELVEDLMESVAEYIEFEASVIGAMSWELRQPQERRVVRHARIVRALPAELADRPGVTALRERTEDAIAAFRATVDTDAEYGVYKVLVGFEVVYPPSWENDRFGHTEEQAYRRDEVERLIAGMTPENSETWHRRVLRYAGTRSNDLATFPMFSHFLQRAGELRPDIVLAWLQGIEQPLARFMPPMLLGLQRSTRAEDATGLIREWIAAGLWLGEIAWLERSTVPFDEGMLAAVTAKAAELDDRDAIITAMSVAGIRYADHPGTLVTSVFMPGLRHMTAHGDESWLGRGFSTWFHAELIEALDEDQATETLAAIVRTPEIDHGAAHVVAAIAKRWHGLVLVFFGERGRIGAGDERPSRFSPIPHFIEDELRDALAAHPDELLAAACDWFRLDADGFEYGGGRLVARTFPELVDAFAGKLVAIVRDGDRNDVAFVVAILNAYEGLDRIDPVAKAAIAALEPGDDILEDVGRALERSGVVMGEFGFVERLEGQLARVRTWLEDGDARIRTFAEGHIRYLDRAIAAETRRAEASQAARRLEWGEDAGED</sequence>
<dbReference type="RefSeq" id="WP_097383205.1">
    <property type="nucleotide sequence ID" value="NZ_CP023741.1"/>
</dbReference>
<reference evidence="2 3" key="1">
    <citation type="submission" date="2017-10" db="EMBL/GenBank/DDBJ databases">
        <title>Sphingobium yanoikuyae S72.</title>
        <authorList>
            <person name="Sanchez E."/>
            <person name="Bustos P."/>
            <person name="Mendoza P."/>
            <person name="Guo X."/>
            <person name="Mendoza A."/>
        </authorList>
    </citation>
    <scope>NUCLEOTIDE SEQUENCE [LARGE SCALE GENOMIC DNA]</scope>
    <source>
        <strain evidence="2 3">S72</strain>
    </source>
</reference>
<feature type="domain" description="RelA/SpoT" evidence="1">
    <location>
        <begin position="42"/>
        <end position="179"/>
    </location>
</feature>
<dbReference type="SUPFAM" id="SSF81301">
    <property type="entry name" value="Nucleotidyltransferase"/>
    <property type="match status" value="1"/>
</dbReference>
<dbReference type="Proteomes" id="UP000219422">
    <property type="component" value="Chromosome"/>
</dbReference>
<protein>
    <recommendedName>
        <fullName evidence="1">RelA/SpoT domain-containing protein</fullName>
    </recommendedName>
</protein>
<dbReference type="EMBL" id="CP023741">
    <property type="protein sequence ID" value="ATI79953.1"/>
    <property type="molecule type" value="Genomic_DNA"/>
</dbReference>
<dbReference type="AlphaFoldDB" id="A0A291MXV9"/>
<organism evidence="2 3">
    <name type="scientific">Sphingobium yanoikuyae</name>
    <name type="common">Sphingomonas yanoikuyae</name>
    <dbReference type="NCBI Taxonomy" id="13690"/>
    <lineage>
        <taxon>Bacteria</taxon>
        <taxon>Pseudomonadati</taxon>
        <taxon>Pseudomonadota</taxon>
        <taxon>Alphaproteobacteria</taxon>
        <taxon>Sphingomonadales</taxon>
        <taxon>Sphingomonadaceae</taxon>
        <taxon>Sphingobium</taxon>
    </lineage>
</organism>
<dbReference type="PANTHER" id="PTHR41773">
    <property type="entry name" value="GTP PYROPHOSPHATASE-RELATED"/>
    <property type="match status" value="1"/>
</dbReference>
<dbReference type="GeneID" id="57776769"/>
<dbReference type="InterPro" id="IPR007685">
    <property type="entry name" value="RelA_SpoT"/>
</dbReference>
<dbReference type="PANTHER" id="PTHR41773:SF1">
    <property type="entry name" value="RELA_SPOT DOMAIN-CONTAINING PROTEIN"/>
    <property type="match status" value="1"/>
</dbReference>
<accession>A0A291MXV9</accession>
<proteinExistence type="predicted"/>
<dbReference type="SMART" id="SM00954">
    <property type="entry name" value="RelA_SpoT"/>
    <property type="match status" value="1"/>
</dbReference>
<evidence type="ECO:0000259" key="1">
    <source>
        <dbReference type="SMART" id="SM00954"/>
    </source>
</evidence>
<dbReference type="GO" id="GO:0015969">
    <property type="term" value="P:guanosine tetraphosphate metabolic process"/>
    <property type="evidence" value="ECO:0007669"/>
    <property type="project" value="InterPro"/>
</dbReference>
<dbReference type="CDD" id="cd05399">
    <property type="entry name" value="NT_Rel-Spo_like"/>
    <property type="match status" value="1"/>
</dbReference>
<evidence type="ECO:0000313" key="2">
    <source>
        <dbReference type="EMBL" id="ATI79953.1"/>
    </source>
</evidence>
<evidence type="ECO:0000313" key="3">
    <source>
        <dbReference type="Proteomes" id="UP000219422"/>
    </source>
</evidence>
<dbReference type="KEGG" id="sya:A6768_07970"/>